<protein>
    <submittedName>
        <fullName evidence="3">Membrane protein</fullName>
    </submittedName>
</protein>
<evidence type="ECO:0000256" key="2">
    <source>
        <dbReference type="SAM" id="SignalP"/>
    </source>
</evidence>
<reference evidence="3" key="2">
    <citation type="submission" date="2021-05" db="EMBL/GenBank/DDBJ databases">
        <authorList>
            <person name="Pain A."/>
        </authorList>
    </citation>
    <scope>NUCLEOTIDE SEQUENCE</scope>
    <source>
        <strain evidence="3">1802A</strain>
    </source>
</reference>
<gene>
    <name evidence="3" type="ORF">X943_001916</name>
</gene>
<keyword evidence="1" id="KW-0472">Membrane</keyword>
<evidence type="ECO:0000313" key="3">
    <source>
        <dbReference type="EMBL" id="KAK1940310.1"/>
    </source>
</evidence>
<keyword evidence="1" id="KW-1133">Transmembrane helix</keyword>
<feature type="signal peptide" evidence="2">
    <location>
        <begin position="1"/>
        <end position="22"/>
    </location>
</feature>
<keyword evidence="2" id="KW-0732">Signal</keyword>
<dbReference type="AlphaFoldDB" id="A0AAD9LL11"/>
<reference evidence="3" key="1">
    <citation type="journal article" date="2014" name="Nucleic Acids Res.">
        <title>The evolutionary dynamics of variant antigen genes in Babesia reveal a history of genomic innovation underlying host-parasite interaction.</title>
        <authorList>
            <person name="Jackson A.P."/>
            <person name="Otto T.D."/>
            <person name="Darby A."/>
            <person name="Ramaprasad A."/>
            <person name="Xia D."/>
            <person name="Echaide I.E."/>
            <person name="Farber M."/>
            <person name="Gahlot S."/>
            <person name="Gamble J."/>
            <person name="Gupta D."/>
            <person name="Gupta Y."/>
            <person name="Jackson L."/>
            <person name="Malandrin L."/>
            <person name="Malas T.B."/>
            <person name="Moussa E."/>
            <person name="Nair M."/>
            <person name="Reid A.J."/>
            <person name="Sanders M."/>
            <person name="Sharma J."/>
            <person name="Tracey A."/>
            <person name="Quail M.A."/>
            <person name="Weir W."/>
            <person name="Wastling J.M."/>
            <person name="Hall N."/>
            <person name="Willadsen P."/>
            <person name="Lingelbach K."/>
            <person name="Shiels B."/>
            <person name="Tait A."/>
            <person name="Berriman M."/>
            <person name="Allred D.R."/>
            <person name="Pain A."/>
        </authorList>
    </citation>
    <scope>NUCLEOTIDE SEQUENCE</scope>
    <source>
        <strain evidence="3">1802A</strain>
    </source>
</reference>
<accession>A0AAD9LL11</accession>
<name>A0AAD9LL11_BABDI</name>
<keyword evidence="1" id="KW-0812">Transmembrane</keyword>
<organism evidence="3 4">
    <name type="scientific">Babesia divergens</name>
    <dbReference type="NCBI Taxonomy" id="32595"/>
    <lineage>
        <taxon>Eukaryota</taxon>
        <taxon>Sar</taxon>
        <taxon>Alveolata</taxon>
        <taxon>Apicomplexa</taxon>
        <taxon>Aconoidasida</taxon>
        <taxon>Piroplasmida</taxon>
        <taxon>Babesiidae</taxon>
        <taxon>Babesia</taxon>
    </lineage>
</organism>
<evidence type="ECO:0000313" key="4">
    <source>
        <dbReference type="Proteomes" id="UP001195914"/>
    </source>
</evidence>
<feature type="transmembrane region" description="Helical" evidence="1">
    <location>
        <begin position="277"/>
        <end position="298"/>
    </location>
</feature>
<sequence length="335" mass="37125">MKACVLGHFNAIFLFFAVFAYADVNGNAIKGNGENAYQDNEANKIVFFGEDELDTSYENVTAPDSYEIVDGSPINLSSFLEFGDDEEGSEVPSFLEVEDGEDDFDVSSFLEVEDGEDDFDASSFLGLEDDGDDFDESNLFQTEDDESFNPSSLLEMDDESLQPGFYANYGYRVFGNENGSAVDGEFVHPNLFRASNPRILYDYGNFIDAESSSYKPIRDHLVKAARMGTCEGPVCNAYSYQEGNDDSVNDDTEAGYDEDAIVLDGEKSTTASSNGSFLFFSAFFVFVAVAMLALMRYSPNFFGQTKERIGIYFHRITGRETSLPETEETAPLVTQ</sequence>
<keyword evidence="4" id="KW-1185">Reference proteome</keyword>
<evidence type="ECO:0000256" key="1">
    <source>
        <dbReference type="SAM" id="Phobius"/>
    </source>
</evidence>
<dbReference type="EMBL" id="JAHBMH010000003">
    <property type="protein sequence ID" value="KAK1940310.1"/>
    <property type="molecule type" value="Genomic_DNA"/>
</dbReference>
<comment type="caution">
    <text evidence="3">The sequence shown here is derived from an EMBL/GenBank/DDBJ whole genome shotgun (WGS) entry which is preliminary data.</text>
</comment>
<proteinExistence type="predicted"/>
<dbReference type="Proteomes" id="UP001195914">
    <property type="component" value="Unassembled WGS sequence"/>
</dbReference>
<feature type="chain" id="PRO_5041990941" evidence="2">
    <location>
        <begin position="23"/>
        <end position="335"/>
    </location>
</feature>